<feature type="domain" description="Right handed beta helix" evidence="1">
    <location>
        <begin position="278"/>
        <end position="380"/>
    </location>
</feature>
<dbReference type="EMBL" id="CP061799">
    <property type="protein sequence ID" value="QTA80169.1"/>
    <property type="molecule type" value="Genomic_DNA"/>
</dbReference>
<protein>
    <submittedName>
        <fullName evidence="2">Beta-helix repeat-dontaining protein</fullName>
    </submittedName>
</protein>
<dbReference type="AlphaFoldDB" id="A0A975B7F6"/>
<dbReference type="SUPFAM" id="SSF49785">
    <property type="entry name" value="Galactose-binding domain-like"/>
    <property type="match status" value="1"/>
</dbReference>
<dbReference type="PANTHER" id="PTHR36453:SF1">
    <property type="entry name" value="RIGHT HANDED BETA HELIX DOMAIN-CONTAINING PROTEIN"/>
    <property type="match status" value="1"/>
</dbReference>
<proteinExistence type="predicted"/>
<evidence type="ECO:0000259" key="1">
    <source>
        <dbReference type="Pfam" id="PF13229"/>
    </source>
</evidence>
<dbReference type="InterPro" id="IPR011050">
    <property type="entry name" value="Pectin_lyase_fold/virulence"/>
</dbReference>
<gene>
    <name evidence="2" type="ORF">dnl_24610</name>
</gene>
<dbReference type="InterPro" id="IPR008979">
    <property type="entry name" value="Galactose-bd-like_sf"/>
</dbReference>
<keyword evidence="3" id="KW-1185">Reference proteome</keyword>
<organism evidence="2 3">
    <name type="scientific">Desulfonema limicola</name>
    <dbReference type="NCBI Taxonomy" id="45656"/>
    <lineage>
        <taxon>Bacteria</taxon>
        <taxon>Pseudomonadati</taxon>
        <taxon>Thermodesulfobacteriota</taxon>
        <taxon>Desulfobacteria</taxon>
        <taxon>Desulfobacterales</taxon>
        <taxon>Desulfococcaceae</taxon>
        <taxon>Desulfonema</taxon>
    </lineage>
</organism>
<dbReference type="InterPro" id="IPR006626">
    <property type="entry name" value="PbH1"/>
</dbReference>
<dbReference type="InterPro" id="IPR022441">
    <property type="entry name" value="Para_beta_helix_rpt-2"/>
</dbReference>
<dbReference type="RefSeq" id="WP_207691840.1">
    <property type="nucleotide sequence ID" value="NZ_CP061799.1"/>
</dbReference>
<dbReference type="SMART" id="SM00710">
    <property type="entry name" value="PbH1"/>
    <property type="match status" value="7"/>
</dbReference>
<dbReference type="SUPFAM" id="SSF51126">
    <property type="entry name" value="Pectin lyase-like"/>
    <property type="match status" value="2"/>
</dbReference>
<dbReference type="Pfam" id="PF13229">
    <property type="entry name" value="Beta_helix"/>
    <property type="match status" value="2"/>
</dbReference>
<dbReference type="NCBIfam" id="TIGR03804">
    <property type="entry name" value="para_beta_helix"/>
    <property type="match status" value="1"/>
</dbReference>
<dbReference type="Proteomes" id="UP000663720">
    <property type="component" value="Chromosome"/>
</dbReference>
<name>A0A975B7F6_9BACT</name>
<accession>A0A975B7F6</accession>
<reference evidence="2" key="1">
    <citation type="journal article" date="2021" name="Microb. Physiol.">
        <title>Proteogenomic Insights into the Physiology of Marine, Sulfate-Reducing, Filamentous Desulfonema limicola and Desulfonema magnum.</title>
        <authorList>
            <person name="Schnaars V."/>
            <person name="Wohlbrand L."/>
            <person name="Scheve S."/>
            <person name="Hinrichs C."/>
            <person name="Reinhardt R."/>
            <person name="Rabus R."/>
        </authorList>
    </citation>
    <scope>NUCLEOTIDE SEQUENCE</scope>
    <source>
        <strain evidence="2">5ac10</strain>
    </source>
</reference>
<evidence type="ECO:0000313" key="2">
    <source>
        <dbReference type="EMBL" id="QTA80169.1"/>
    </source>
</evidence>
<feature type="domain" description="Right handed beta helix" evidence="1">
    <location>
        <begin position="388"/>
        <end position="547"/>
    </location>
</feature>
<dbReference type="PANTHER" id="PTHR36453">
    <property type="entry name" value="SECRETED PROTEIN-RELATED"/>
    <property type="match status" value="1"/>
</dbReference>
<dbReference type="Gene3D" id="2.160.20.10">
    <property type="entry name" value="Single-stranded right-handed beta-helix, Pectin lyase-like"/>
    <property type="match status" value="3"/>
</dbReference>
<sequence length="873" mass="98079">MFYQNKDFKITVSCFWIFLICLLFPGWVMAQIYYISTSGNDSNDGLSQSFPWKTIDKINSLKASETTGSSILFKRGDVLRGQIDLQGDPVGVIFDAYGTGENPVISGSLEITGWSVYKENIYSADVSALVGAEGSIHHLFVNKKLMTIARYPNIDAPDQGWLKVDASPDKSTLTDQALAEYGKADNYWTDAVLKIRTFSWYFETRKIKDYKSNGTIILDQDLSANLQPGWGYYLDNKLEELDQANEWYYDPLNKKVYLWAPDSADPNTLVVEGSVFENGIRVYWKNHETVIQNLKFQHQVKNGIYINQCDRVKVLNNRFEYCGERGIQMAWNSVDIEFKGNFFENMLDYAITWNANIPAGNSVIESNIIKNTALIPGYGGSGVTHSIAIRIGGTSGIVIQRNIIENTGYAGIILEGDAHIVENNIVKASLLTLDDGGGILVNCSNNKIRNNFITESWGNRDASSGTNNNSLFRQMGMGIFFQPKLSGNIIEGNIVANNVDFGIYPNRAINTIIRNNVCYNNKYQIYLKGADGDTADNAYNNTIEGNILCSLSPKQICLRSDENYKFGTFNNQYYINPYSDIVIIEGDNYYSLPQWQNKFKDRDVNAQVLEKSLDLYTITSKEPNLITNSDFNSDISSWSGSGAASISYDPGKSEMDGGSLKNIHSVPGTSTIKSGYITLEKDHFYRFSFIAAASSFGDVKVRFFREDIEGPWIEYLESWYGLHPVPRKHNLVFQWPFETTLKSRPFFLTYDDDPSEYWLDNVMIEPVEVVIKDPTQDIVLFINTDTQAKQISLKGNTYTDLDNQTVTGSITLENFKSRLLVINQRVSLADCIKILQILAQEPGAVPFATGDFDGDGIYELEDCAGILRSLANI</sequence>
<dbReference type="Gene3D" id="2.60.120.260">
    <property type="entry name" value="Galactose-binding domain-like"/>
    <property type="match status" value="1"/>
</dbReference>
<dbReference type="InterPro" id="IPR039448">
    <property type="entry name" value="Beta_helix"/>
</dbReference>
<evidence type="ECO:0000313" key="3">
    <source>
        <dbReference type="Proteomes" id="UP000663720"/>
    </source>
</evidence>
<dbReference type="KEGG" id="dli:dnl_24610"/>
<dbReference type="InterPro" id="IPR012334">
    <property type="entry name" value="Pectin_lyas_fold"/>
</dbReference>